<feature type="transmembrane region" description="Helical" evidence="1">
    <location>
        <begin position="16"/>
        <end position="37"/>
    </location>
</feature>
<dbReference type="RefSeq" id="WP_058930108.1">
    <property type="nucleotide sequence ID" value="NZ_CP013747.1"/>
</dbReference>
<name>A0A0U3P6R6_9MICC</name>
<feature type="transmembrane region" description="Helical" evidence="1">
    <location>
        <begin position="107"/>
        <end position="127"/>
    </location>
</feature>
<keyword evidence="1" id="KW-0812">Transmembrane</keyword>
<proteinExistence type="predicted"/>
<feature type="transmembrane region" description="Helical" evidence="1">
    <location>
        <begin position="81"/>
        <end position="101"/>
    </location>
</feature>
<reference evidence="2 3" key="1">
    <citation type="submission" date="2015-12" db="EMBL/GenBank/DDBJ databases">
        <authorList>
            <person name="Shamseldin A."/>
            <person name="Moawad H."/>
            <person name="Abd El-Rahim W.M."/>
            <person name="Sadowsky M.J."/>
        </authorList>
    </citation>
    <scope>NUCLEOTIDE SEQUENCE [LARGE SCALE GENOMIC DNA]</scope>
    <source>
        <strain evidence="2 3">Ar51</strain>
    </source>
</reference>
<keyword evidence="1" id="KW-0472">Membrane</keyword>
<feature type="transmembrane region" description="Helical" evidence="1">
    <location>
        <begin position="148"/>
        <end position="165"/>
    </location>
</feature>
<accession>A0A0U3P6R6</accession>
<evidence type="ECO:0000256" key="1">
    <source>
        <dbReference type="SAM" id="Phobius"/>
    </source>
</evidence>
<protein>
    <submittedName>
        <fullName evidence="2">Uncharacterized protein</fullName>
    </submittedName>
</protein>
<dbReference type="EMBL" id="CP013747">
    <property type="protein sequence ID" value="ALV40944.1"/>
    <property type="molecule type" value="Genomic_DNA"/>
</dbReference>
<feature type="transmembrane region" description="Helical" evidence="1">
    <location>
        <begin position="171"/>
        <end position="197"/>
    </location>
</feature>
<keyword evidence="1" id="KW-1133">Transmembrane helix</keyword>
<dbReference type="KEGG" id="psul:AU252_07055"/>
<evidence type="ECO:0000313" key="2">
    <source>
        <dbReference type="EMBL" id="ALV40944.1"/>
    </source>
</evidence>
<organism evidence="2">
    <name type="scientific">Pseudarthrobacter sulfonivorans</name>
    <dbReference type="NCBI Taxonomy" id="121292"/>
    <lineage>
        <taxon>Bacteria</taxon>
        <taxon>Bacillati</taxon>
        <taxon>Actinomycetota</taxon>
        <taxon>Actinomycetes</taxon>
        <taxon>Micrococcales</taxon>
        <taxon>Micrococcaceae</taxon>
        <taxon>Pseudarthrobacter</taxon>
    </lineage>
</organism>
<dbReference type="STRING" id="121292.AU252_07055"/>
<evidence type="ECO:0000313" key="3">
    <source>
        <dbReference type="Proteomes" id="UP000065151"/>
    </source>
</evidence>
<dbReference type="AlphaFoldDB" id="A0A0U3P6R6"/>
<dbReference type="Proteomes" id="UP000065151">
    <property type="component" value="Chromosome"/>
</dbReference>
<feature type="transmembrane region" description="Helical" evidence="1">
    <location>
        <begin position="49"/>
        <end position="69"/>
    </location>
</feature>
<sequence>MDTLIEIPGDRTAAKFAYAAAGLGVVGVATLGAMYAIEVPKNGPYVFGTINDATGGVFQLVIIPVIVQVHRRLRRTPGSEAAKWLVIAASGAGSASSFLLVAKKLDFTVSTGISVGAMVVQAGWFLLAHRALLKRGSYPRDLARLGQFIGGALVVALPLAALTAVEQAPAWIRWGIGGAGIAFGATAWVAWPYWYFLAARHLSHVPREVPGGAPGPRRRNIGTGY</sequence>
<gene>
    <name evidence="2" type="ORF">AU252_07055</name>
</gene>